<evidence type="ECO:0000259" key="8">
    <source>
        <dbReference type="Pfam" id="PF00662"/>
    </source>
</evidence>
<dbReference type="PATRIC" id="fig|1698260.3.peg.368"/>
<keyword evidence="5 6" id="KW-0472">Membrane</keyword>
<evidence type="ECO:0000259" key="7">
    <source>
        <dbReference type="Pfam" id="PF00361"/>
    </source>
</evidence>
<keyword evidence="4 6" id="KW-1133">Transmembrane helix</keyword>
<feature type="transmembrane region" description="Helical" evidence="6">
    <location>
        <begin position="216"/>
        <end position="242"/>
    </location>
</feature>
<evidence type="ECO:0000256" key="4">
    <source>
        <dbReference type="ARBA" id="ARBA00022989"/>
    </source>
</evidence>
<dbReference type="PANTHER" id="PTHR42703">
    <property type="entry name" value="NADH DEHYDROGENASE"/>
    <property type="match status" value="1"/>
</dbReference>
<feature type="transmembrane region" description="Helical" evidence="6">
    <location>
        <begin position="453"/>
        <end position="474"/>
    </location>
</feature>
<evidence type="ECO:0000313" key="10">
    <source>
        <dbReference type="Proteomes" id="UP000070184"/>
    </source>
</evidence>
<feature type="transmembrane region" description="Helical" evidence="6">
    <location>
        <begin position="321"/>
        <end position="339"/>
    </location>
</feature>
<keyword evidence="3 6" id="KW-0812">Transmembrane</keyword>
<evidence type="ECO:0008006" key="11">
    <source>
        <dbReference type="Google" id="ProtNLM"/>
    </source>
</evidence>
<feature type="transmembrane region" description="Helical" evidence="6">
    <location>
        <begin position="169"/>
        <end position="196"/>
    </location>
</feature>
<keyword evidence="10" id="KW-1185">Reference proteome</keyword>
<keyword evidence="2" id="KW-1003">Cell membrane</keyword>
<dbReference type="InterPro" id="IPR050586">
    <property type="entry name" value="CPA3_Na-H_Antiporter_D"/>
</dbReference>
<comment type="subcellular location">
    <subcellularLocation>
        <location evidence="1">Cell membrane</location>
        <topology evidence="1">Multi-pass membrane protein</topology>
    </subcellularLocation>
</comment>
<dbReference type="EMBL" id="LHXK01000021">
    <property type="protein sequence ID" value="KXA89822.1"/>
    <property type="molecule type" value="Genomic_DNA"/>
</dbReference>
<feature type="transmembrane region" description="Helical" evidence="6">
    <location>
        <begin position="279"/>
        <end position="301"/>
    </location>
</feature>
<evidence type="ECO:0000256" key="3">
    <source>
        <dbReference type="ARBA" id="ARBA00022692"/>
    </source>
</evidence>
<feature type="transmembrane region" description="Helical" evidence="6">
    <location>
        <begin position="6"/>
        <end position="26"/>
    </location>
</feature>
<evidence type="ECO:0000256" key="6">
    <source>
        <dbReference type="SAM" id="Phobius"/>
    </source>
</evidence>
<proteinExistence type="predicted"/>
<reference evidence="9 10" key="1">
    <citation type="journal article" date="2016" name="Sci. Rep.">
        <title>Metabolic traits of an uncultured archaeal lineage -MSBL1- from brine pools of the Red Sea.</title>
        <authorList>
            <person name="Mwirichia R."/>
            <person name="Alam I."/>
            <person name="Rashid M."/>
            <person name="Vinu M."/>
            <person name="Ba-Alawi W."/>
            <person name="Anthony Kamau A."/>
            <person name="Kamanda Ngugi D."/>
            <person name="Goker M."/>
            <person name="Klenk H.P."/>
            <person name="Bajic V."/>
            <person name="Stingl U."/>
        </authorList>
    </citation>
    <scope>NUCLEOTIDE SEQUENCE [LARGE SCALE GENOMIC DNA]</scope>
    <source>
        <strain evidence="9">SCGC-AAA259B11</strain>
    </source>
</reference>
<dbReference type="PRINTS" id="PR01434">
    <property type="entry name" value="NADHDHGNASE5"/>
</dbReference>
<protein>
    <recommendedName>
        <fullName evidence="11">NADH:quinone oxidoreductase/Mrp antiporter membrane subunit domain-containing protein</fullName>
    </recommendedName>
</protein>
<organism evidence="9 10">
    <name type="scientific">candidate division MSBL1 archaeon SCGC-AAA259B11</name>
    <dbReference type="NCBI Taxonomy" id="1698260"/>
    <lineage>
        <taxon>Archaea</taxon>
        <taxon>Methanobacteriati</taxon>
        <taxon>Methanobacteriota</taxon>
        <taxon>candidate division MSBL1</taxon>
    </lineage>
</organism>
<feature type="domain" description="NADH:quinone oxidoreductase/Mrp antiporter transmembrane" evidence="7">
    <location>
        <begin position="134"/>
        <end position="427"/>
    </location>
</feature>
<feature type="transmembrane region" description="Helical" evidence="6">
    <location>
        <begin position="374"/>
        <end position="393"/>
    </location>
</feature>
<feature type="transmembrane region" description="Helical" evidence="6">
    <location>
        <begin position="79"/>
        <end position="104"/>
    </location>
</feature>
<dbReference type="Pfam" id="PF00662">
    <property type="entry name" value="Proton_antipo_N"/>
    <property type="match status" value="1"/>
</dbReference>
<gene>
    <name evidence="9" type="ORF">AKJ61_02020</name>
</gene>
<feature type="transmembrane region" description="Helical" evidence="6">
    <location>
        <begin position="116"/>
        <end position="133"/>
    </location>
</feature>
<dbReference type="PANTHER" id="PTHR42703:SF1">
    <property type="entry name" value="NA(+)_H(+) ANTIPORTER SUBUNIT D1"/>
    <property type="match status" value="1"/>
</dbReference>
<dbReference type="GO" id="GO:0005886">
    <property type="term" value="C:plasma membrane"/>
    <property type="evidence" value="ECO:0007669"/>
    <property type="project" value="UniProtKB-SubCell"/>
</dbReference>
<feature type="transmembrane region" description="Helical" evidence="6">
    <location>
        <begin position="38"/>
        <end position="59"/>
    </location>
</feature>
<sequence length="501" mass="53225">MISAAPILSIVVLLAGAFIIPIISLIQKKTDRTGACGYFALGFMILTLLLVLSMAPKVWNGEIIIYKLAGRSPPLGINLTIDGLAIQMALMIGILGSAVIAYSIPFMKDKDELGKFYTLILTSIAGMMGIVLTGDIFNFYVFLEIMSISSYGLIAIHRDSDGLVAGLKYLFIGTAESSFILLGITLLYGTIGSLNIADIGAKIKAIQSAAQAMPDILLLALALFVTGILIKTAMVPFHGWLVDAIASAPTPVSALLAGPEAVVGIYLIVRIPYLPFRTSIGSILIGFGAVSMVVGVLMALLSSKFKKMLAYHVISQKGYMVMAIGIGTALGLKGGLFHLLNHSTYKSLLLMSAGVVVMRLNTQNFDDYGGLLKKMPYVALTFLVGALAISGVPPLNGFLSKFTIYLAGIDADLPILTFLALLASALTLASFFKAFKKTFLGQESESHKDVKGVPLGMLIPMLILAAICIIVGLLPSLGFNIVEPAQRSVVHAEKYINAALK</sequence>
<dbReference type="InterPro" id="IPR001750">
    <property type="entry name" value="ND/Mrp_TM"/>
</dbReference>
<feature type="transmembrane region" description="Helical" evidence="6">
    <location>
        <begin position="413"/>
        <end position="432"/>
    </location>
</feature>
<dbReference type="InterPro" id="IPR001516">
    <property type="entry name" value="Proton_antipo_N"/>
</dbReference>
<name>A0A133U6J8_9EURY</name>
<evidence type="ECO:0000313" key="9">
    <source>
        <dbReference type="EMBL" id="KXA89822.1"/>
    </source>
</evidence>
<evidence type="ECO:0000256" key="1">
    <source>
        <dbReference type="ARBA" id="ARBA00004651"/>
    </source>
</evidence>
<feature type="transmembrane region" description="Helical" evidence="6">
    <location>
        <begin position="254"/>
        <end position="273"/>
    </location>
</feature>
<evidence type="ECO:0000256" key="5">
    <source>
        <dbReference type="ARBA" id="ARBA00023136"/>
    </source>
</evidence>
<dbReference type="Proteomes" id="UP000070184">
    <property type="component" value="Unassembled WGS sequence"/>
</dbReference>
<dbReference type="Pfam" id="PF00361">
    <property type="entry name" value="Proton_antipo_M"/>
    <property type="match status" value="1"/>
</dbReference>
<feature type="domain" description="NADH-Ubiquinone oxidoreductase (complex I) chain 5 N-terminal" evidence="8">
    <location>
        <begin position="76"/>
        <end position="117"/>
    </location>
</feature>
<evidence type="ECO:0000256" key="2">
    <source>
        <dbReference type="ARBA" id="ARBA00022475"/>
    </source>
</evidence>
<accession>A0A133U6J8</accession>
<comment type="caution">
    <text evidence="9">The sequence shown here is derived from an EMBL/GenBank/DDBJ whole genome shotgun (WGS) entry which is preliminary data.</text>
</comment>
<dbReference type="AlphaFoldDB" id="A0A133U6J8"/>